<feature type="transmembrane region" description="Helical" evidence="1">
    <location>
        <begin position="190"/>
        <end position="212"/>
    </location>
</feature>
<keyword evidence="3" id="KW-0012">Acyltransferase</keyword>
<dbReference type="PANTHER" id="PTHR37312:SF1">
    <property type="entry name" value="MEMBRANE-BOUND ACYLTRANSFERASE YKRP-RELATED"/>
    <property type="match status" value="1"/>
</dbReference>
<protein>
    <submittedName>
        <fullName evidence="3">Acyltransferase family protein</fullName>
    </submittedName>
</protein>
<dbReference type="AlphaFoldDB" id="A0A9X9X7W5"/>
<feature type="transmembrane region" description="Helical" evidence="1">
    <location>
        <begin position="37"/>
        <end position="56"/>
    </location>
</feature>
<feature type="transmembrane region" description="Helical" evidence="1">
    <location>
        <begin position="62"/>
        <end position="86"/>
    </location>
</feature>
<evidence type="ECO:0000259" key="2">
    <source>
        <dbReference type="Pfam" id="PF01757"/>
    </source>
</evidence>
<organism evidence="3 4">
    <name type="scientific">Neoroseomonas eburnea</name>
    <dbReference type="NCBI Taxonomy" id="1346889"/>
    <lineage>
        <taxon>Bacteria</taxon>
        <taxon>Pseudomonadati</taxon>
        <taxon>Pseudomonadota</taxon>
        <taxon>Alphaproteobacteria</taxon>
        <taxon>Acetobacterales</taxon>
        <taxon>Acetobacteraceae</taxon>
        <taxon>Neoroseomonas</taxon>
    </lineage>
</organism>
<reference evidence="3" key="1">
    <citation type="submission" date="2020-01" db="EMBL/GenBank/DDBJ databases">
        <authorList>
            <person name="Rat A."/>
        </authorList>
    </citation>
    <scope>NUCLEOTIDE SEQUENCE</scope>
    <source>
        <strain evidence="3">LMG 31228</strain>
    </source>
</reference>
<dbReference type="InterPro" id="IPR052734">
    <property type="entry name" value="Nod_factor_acetyltransferase"/>
</dbReference>
<feature type="transmembrane region" description="Helical" evidence="1">
    <location>
        <begin position="151"/>
        <end position="178"/>
    </location>
</feature>
<keyword evidence="1" id="KW-1133">Transmembrane helix</keyword>
<dbReference type="GO" id="GO:0016747">
    <property type="term" value="F:acyltransferase activity, transferring groups other than amino-acyl groups"/>
    <property type="evidence" value="ECO:0007669"/>
    <property type="project" value="InterPro"/>
</dbReference>
<sequence>MAQVLKLSPIASLAPARQAADLAVGARLDWVDAAKGVGILLVVVGHAIGGLMEGGIEPKTGWFRPLLLVLYFFHMPLFFFLSGLFFPHRLGAGGADVARRAMTGIVWPYFLWCSVQILVVYAAADLVNAPGTDLGGAFVGMLFTWPPGQFWFLYVLFVVQVVAALALPVIGATGLLAVSLALCLAKPEGLPLVFSMGLTMLPFFALGGFVGARGWLASPAPLSRAQAAGAIGVAAAVTWPTFGHSVAAVGAARFDDLRTIDIAMLAWSQAAIPAAVTGIAAVVAVAAAMRGRLRAAFAYLGRRSMAIYLLHILALAGTRIVLVKGFGVSDPDILIILVAVGVGAPVIAAELARRYGVARILAL</sequence>
<keyword evidence="1" id="KW-0812">Transmembrane</keyword>
<dbReference type="PANTHER" id="PTHR37312">
    <property type="entry name" value="MEMBRANE-BOUND ACYLTRANSFERASE YKRP-RELATED"/>
    <property type="match status" value="1"/>
</dbReference>
<evidence type="ECO:0000313" key="3">
    <source>
        <dbReference type="EMBL" id="MBR0679801.1"/>
    </source>
</evidence>
<name>A0A9X9X7W5_9PROT</name>
<dbReference type="InterPro" id="IPR002656">
    <property type="entry name" value="Acyl_transf_3_dom"/>
</dbReference>
<keyword evidence="4" id="KW-1185">Reference proteome</keyword>
<dbReference type="EMBL" id="JAAEDL010000003">
    <property type="protein sequence ID" value="MBR0679801.1"/>
    <property type="molecule type" value="Genomic_DNA"/>
</dbReference>
<evidence type="ECO:0000256" key="1">
    <source>
        <dbReference type="SAM" id="Phobius"/>
    </source>
</evidence>
<keyword evidence="1" id="KW-0472">Membrane</keyword>
<evidence type="ECO:0000313" key="4">
    <source>
        <dbReference type="Proteomes" id="UP001138709"/>
    </source>
</evidence>
<dbReference type="Pfam" id="PF01757">
    <property type="entry name" value="Acyl_transf_3"/>
    <property type="match status" value="1"/>
</dbReference>
<dbReference type="RefSeq" id="WP_211845145.1">
    <property type="nucleotide sequence ID" value="NZ_JAAEDL010000003.1"/>
</dbReference>
<feature type="transmembrane region" description="Helical" evidence="1">
    <location>
        <begin position="106"/>
        <end position="124"/>
    </location>
</feature>
<reference evidence="3" key="2">
    <citation type="journal article" date="2021" name="Syst. Appl. Microbiol.">
        <title>Roseomonas hellenica sp. nov., isolated from roots of wild-growing Alkanna tinctoria.</title>
        <authorList>
            <person name="Rat A."/>
            <person name="Naranjo H.D."/>
            <person name="Lebbe L."/>
            <person name="Cnockaert M."/>
            <person name="Krigas N."/>
            <person name="Grigoriadou K."/>
            <person name="Maloupa E."/>
            <person name="Willems A."/>
        </authorList>
    </citation>
    <scope>NUCLEOTIDE SEQUENCE</scope>
    <source>
        <strain evidence="3">LMG 31228</strain>
    </source>
</reference>
<keyword evidence="3" id="KW-0808">Transferase</keyword>
<feature type="transmembrane region" description="Helical" evidence="1">
    <location>
        <begin position="308"/>
        <end position="327"/>
    </location>
</feature>
<gene>
    <name evidence="3" type="ORF">GXW74_04835</name>
</gene>
<proteinExistence type="predicted"/>
<feature type="transmembrane region" description="Helical" evidence="1">
    <location>
        <begin position="264"/>
        <end position="287"/>
    </location>
</feature>
<feature type="domain" description="Acyltransferase 3" evidence="2">
    <location>
        <begin position="29"/>
        <end position="348"/>
    </location>
</feature>
<feature type="transmembrane region" description="Helical" evidence="1">
    <location>
        <begin position="333"/>
        <end position="352"/>
    </location>
</feature>
<comment type="caution">
    <text evidence="3">The sequence shown here is derived from an EMBL/GenBank/DDBJ whole genome shotgun (WGS) entry which is preliminary data.</text>
</comment>
<dbReference type="Proteomes" id="UP001138709">
    <property type="component" value="Unassembled WGS sequence"/>
</dbReference>
<accession>A0A9X9X7W5</accession>